<dbReference type="RefSeq" id="WP_095314469.1">
    <property type="nucleotide sequence ID" value="NZ_BORC01000015.1"/>
</dbReference>
<keyword evidence="2" id="KW-1185">Reference proteome</keyword>
<sequence length="76" mass="8953">MALKYYCRHCGVQMGKIDDISVDMERLGLHKLTNEERMEMVSYDLTGDVHIKSICEDCHESLERNPAFYQNDYLIH</sequence>
<dbReference type="GO" id="GO:0010468">
    <property type="term" value="P:regulation of gene expression"/>
    <property type="evidence" value="ECO:0007669"/>
    <property type="project" value="InterPro"/>
</dbReference>
<dbReference type="Pfam" id="PF10955">
    <property type="entry name" value="Fin"/>
    <property type="match status" value="1"/>
</dbReference>
<dbReference type="AlphaFoldDB" id="A0A919WLU3"/>
<dbReference type="EMBL" id="BORC01000015">
    <property type="protein sequence ID" value="GIN64481.1"/>
    <property type="molecule type" value="Genomic_DNA"/>
</dbReference>
<name>A0A919WLU3_9BACI</name>
<dbReference type="Proteomes" id="UP000682111">
    <property type="component" value="Unassembled WGS sequence"/>
</dbReference>
<proteinExistence type="predicted"/>
<gene>
    <name evidence="1" type="primary">fin</name>
    <name evidence="1" type="ORF">J27TS8_44740</name>
</gene>
<evidence type="ECO:0000313" key="2">
    <source>
        <dbReference type="Proteomes" id="UP000682111"/>
    </source>
</evidence>
<dbReference type="InterPro" id="IPR020115">
    <property type="entry name" value="Fin"/>
</dbReference>
<accession>A0A919WLU3</accession>
<protein>
    <submittedName>
        <fullName evidence="1">Anti-sigma-F factor Fin</fullName>
    </submittedName>
</protein>
<comment type="caution">
    <text evidence="1">The sequence shown here is derived from an EMBL/GenBank/DDBJ whole genome shotgun (WGS) entry which is preliminary data.</text>
</comment>
<organism evidence="1 2">
    <name type="scientific">Robertmurraya siralis</name>
    <dbReference type="NCBI Taxonomy" id="77777"/>
    <lineage>
        <taxon>Bacteria</taxon>
        <taxon>Bacillati</taxon>
        <taxon>Bacillota</taxon>
        <taxon>Bacilli</taxon>
        <taxon>Bacillales</taxon>
        <taxon>Bacillaceae</taxon>
        <taxon>Robertmurraya</taxon>
    </lineage>
</organism>
<evidence type="ECO:0000313" key="1">
    <source>
        <dbReference type="EMBL" id="GIN64481.1"/>
    </source>
</evidence>
<reference evidence="1" key="1">
    <citation type="submission" date="2021-03" db="EMBL/GenBank/DDBJ databases">
        <title>Antimicrobial resistance genes in bacteria isolated from Japanese honey, and their potential for conferring macrolide and lincosamide resistance in the American foulbrood pathogen Paenibacillus larvae.</title>
        <authorList>
            <person name="Okamoto M."/>
            <person name="Kumagai M."/>
            <person name="Kanamori H."/>
            <person name="Takamatsu D."/>
        </authorList>
    </citation>
    <scope>NUCLEOTIDE SEQUENCE</scope>
    <source>
        <strain evidence="1">J27TS8</strain>
    </source>
</reference>